<feature type="chain" id="PRO_5046064842" description="Glucose-methanol-choline oxidoreductase N-terminal domain-containing protein" evidence="3">
    <location>
        <begin position="23"/>
        <end position="628"/>
    </location>
</feature>
<feature type="domain" description="Glucose-methanol-choline oxidoreductase N-terminal" evidence="4">
    <location>
        <begin position="113"/>
        <end position="136"/>
    </location>
</feature>
<evidence type="ECO:0000313" key="6">
    <source>
        <dbReference type="EMBL" id="KAJ4445383.1"/>
    </source>
</evidence>
<evidence type="ECO:0000259" key="5">
    <source>
        <dbReference type="PROSITE" id="PS00624"/>
    </source>
</evidence>
<name>A0ABQ8THM1_PERAM</name>
<dbReference type="PROSITE" id="PS00624">
    <property type="entry name" value="GMC_OXRED_2"/>
    <property type="match status" value="1"/>
</dbReference>
<evidence type="ECO:0000256" key="3">
    <source>
        <dbReference type="SAM" id="SignalP"/>
    </source>
</evidence>
<sequence length="628" mass="68662">NPPSKMSILILAFVLCCSHTHADPLRNELLSEEYDFVVVGGGSAGAVVANRLSEITGWTVLLLEAGGDEKMISQVPLLVSYTIPTALNWGYRAEPTPGVCQGLRDARCVWPRGKVLGGTSVINYMLYTRGSRHDYDRWQTAGNPGWGYQHVLKYFLKSEDQKNPYLARTPYHASGGPVTISESPFRTPLSAAFLQAASSMGYAIRDTNGEHQEGFQFIQGTLRRGARCSSNKAFLDPRTRARRNLHISLRSRVTRLLTDEDRVTGVEFLRNGERHRVAARKEVVLSAGTLNSPQVLMLSGIGPRDHLQDLNISVVRDLSVGLNLQDHVGLGGLTFLLNQSVGIRESDARKPSAVLRWLMAGSGPLSVLGGVEAVGLVPSGPNVTGWPDVELLFAAGSTNSDEGGLRMAHDLSDQLYDAVFRPIKHLPSFTIFPIESGLQAKVASGLVITELKQVQLLALLLQLFAFVASGMRPLSKGTVRLKSRNPLEAPLFHPNYFAHPKDVASIVAGTRLALQLAASPEFQRFGVRLHDIPVPGCEHLTFASDAYWECHLRHYTMLFHHQVGTCKMGPASDPDAVVDPRLKVYGVRGLRVIDLSIAPEIPNCHTHSVAMMIGEKGSDLIKEDWGAL</sequence>
<dbReference type="EMBL" id="JAJSOF020000011">
    <property type="protein sequence ID" value="KAJ4445383.1"/>
    <property type="molecule type" value="Genomic_DNA"/>
</dbReference>
<dbReference type="Pfam" id="PF05199">
    <property type="entry name" value="GMC_oxred_C"/>
    <property type="match status" value="1"/>
</dbReference>
<keyword evidence="2" id="KW-0274">FAD</keyword>
<keyword evidence="2" id="KW-0285">Flavoprotein</keyword>
<evidence type="ECO:0000256" key="1">
    <source>
        <dbReference type="ARBA" id="ARBA00010790"/>
    </source>
</evidence>
<keyword evidence="3" id="KW-0732">Signal</keyword>
<accession>A0ABQ8THM1</accession>
<dbReference type="Gene3D" id="3.30.560.10">
    <property type="entry name" value="Glucose Oxidase, domain 3"/>
    <property type="match status" value="1"/>
</dbReference>
<dbReference type="PANTHER" id="PTHR11552">
    <property type="entry name" value="GLUCOSE-METHANOL-CHOLINE GMC OXIDOREDUCTASE"/>
    <property type="match status" value="1"/>
</dbReference>
<dbReference type="InterPro" id="IPR012132">
    <property type="entry name" value="GMC_OxRdtase"/>
</dbReference>
<keyword evidence="7" id="KW-1185">Reference proteome</keyword>
<reference evidence="6 7" key="1">
    <citation type="journal article" date="2022" name="Allergy">
        <title>Genome assembly and annotation of Periplaneta americana reveal a comprehensive cockroach allergen profile.</title>
        <authorList>
            <person name="Wang L."/>
            <person name="Xiong Q."/>
            <person name="Saelim N."/>
            <person name="Wang L."/>
            <person name="Nong W."/>
            <person name="Wan A.T."/>
            <person name="Shi M."/>
            <person name="Liu X."/>
            <person name="Cao Q."/>
            <person name="Hui J.H.L."/>
            <person name="Sookrung N."/>
            <person name="Leung T.F."/>
            <person name="Tungtrongchitr A."/>
            <person name="Tsui S.K.W."/>
        </authorList>
    </citation>
    <scope>NUCLEOTIDE SEQUENCE [LARGE SCALE GENOMIC DNA]</scope>
    <source>
        <strain evidence="6">PWHHKU_190912</strain>
    </source>
</reference>
<feature type="domain" description="Glucose-methanol-choline oxidoreductase N-terminal" evidence="5">
    <location>
        <begin position="288"/>
        <end position="302"/>
    </location>
</feature>
<protein>
    <recommendedName>
        <fullName evidence="4 5">Glucose-methanol-choline oxidoreductase N-terminal domain-containing protein</fullName>
    </recommendedName>
</protein>
<feature type="non-terminal residue" evidence="6">
    <location>
        <position position="1"/>
    </location>
</feature>
<dbReference type="SUPFAM" id="SSF54373">
    <property type="entry name" value="FAD-linked reductases, C-terminal domain"/>
    <property type="match status" value="1"/>
</dbReference>
<dbReference type="Proteomes" id="UP001148838">
    <property type="component" value="Unassembled WGS sequence"/>
</dbReference>
<dbReference type="SUPFAM" id="SSF51905">
    <property type="entry name" value="FAD/NAD(P)-binding domain"/>
    <property type="match status" value="1"/>
</dbReference>
<proteinExistence type="inferred from homology"/>
<evidence type="ECO:0000259" key="4">
    <source>
        <dbReference type="PROSITE" id="PS00623"/>
    </source>
</evidence>
<dbReference type="Gene3D" id="3.50.50.60">
    <property type="entry name" value="FAD/NAD(P)-binding domain"/>
    <property type="match status" value="1"/>
</dbReference>
<feature type="signal peptide" evidence="3">
    <location>
        <begin position="1"/>
        <end position="22"/>
    </location>
</feature>
<dbReference type="PANTHER" id="PTHR11552:SF216">
    <property type="entry name" value="GLUCOSE-METHANOL-CHOLINE OXIDOREDUCTASE N-TERMINAL DOMAIN-CONTAINING PROTEIN"/>
    <property type="match status" value="1"/>
</dbReference>
<gene>
    <name evidence="6" type="ORF">ANN_07188</name>
</gene>
<evidence type="ECO:0000313" key="7">
    <source>
        <dbReference type="Proteomes" id="UP001148838"/>
    </source>
</evidence>
<dbReference type="PIRSF" id="PIRSF000137">
    <property type="entry name" value="Alcohol_oxidase"/>
    <property type="match status" value="1"/>
</dbReference>
<organism evidence="6 7">
    <name type="scientific">Periplaneta americana</name>
    <name type="common">American cockroach</name>
    <name type="synonym">Blatta americana</name>
    <dbReference type="NCBI Taxonomy" id="6978"/>
    <lineage>
        <taxon>Eukaryota</taxon>
        <taxon>Metazoa</taxon>
        <taxon>Ecdysozoa</taxon>
        <taxon>Arthropoda</taxon>
        <taxon>Hexapoda</taxon>
        <taxon>Insecta</taxon>
        <taxon>Pterygota</taxon>
        <taxon>Neoptera</taxon>
        <taxon>Polyneoptera</taxon>
        <taxon>Dictyoptera</taxon>
        <taxon>Blattodea</taxon>
        <taxon>Blattoidea</taxon>
        <taxon>Blattidae</taxon>
        <taxon>Blattinae</taxon>
        <taxon>Periplaneta</taxon>
    </lineage>
</organism>
<evidence type="ECO:0000256" key="2">
    <source>
        <dbReference type="RuleBase" id="RU003968"/>
    </source>
</evidence>
<dbReference type="Pfam" id="PF00732">
    <property type="entry name" value="GMC_oxred_N"/>
    <property type="match status" value="1"/>
</dbReference>
<dbReference type="InterPro" id="IPR007867">
    <property type="entry name" value="GMC_OxRtase_C"/>
</dbReference>
<dbReference type="PROSITE" id="PS00623">
    <property type="entry name" value="GMC_OXRED_1"/>
    <property type="match status" value="1"/>
</dbReference>
<comment type="caution">
    <text evidence="6">The sequence shown here is derived from an EMBL/GenBank/DDBJ whole genome shotgun (WGS) entry which is preliminary data.</text>
</comment>
<dbReference type="InterPro" id="IPR000172">
    <property type="entry name" value="GMC_OxRdtase_N"/>
</dbReference>
<dbReference type="InterPro" id="IPR036188">
    <property type="entry name" value="FAD/NAD-bd_sf"/>
</dbReference>
<comment type="similarity">
    <text evidence="1 2">Belongs to the GMC oxidoreductase family.</text>
</comment>